<dbReference type="Gene3D" id="3.40.50.300">
    <property type="entry name" value="P-loop containing nucleotide triphosphate hydrolases"/>
    <property type="match status" value="1"/>
</dbReference>
<dbReference type="SMART" id="SM00533">
    <property type="entry name" value="MUTSd"/>
    <property type="match status" value="1"/>
</dbReference>
<evidence type="ECO:0000256" key="5">
    <source>
        <dbReference type="ARBA" id="ARBA00022884"/>
    </source>
</evidence>
<dbReference type="GO" id="GO:0030983">
    <property type="term" value="F:mismatched DNA binding"/>
    <property type="evidence" value="ECO:0007669"/>
    <property type="project" value="InterPro"/>
</dbReference>
<dbReference type="InterPro" id="IPR000432">
    <property type="entry name" value="DNA_mismatch_repair_MutS_C"/>
</dbReference>
<dbReference type="GO" id="GO:0016887">
    <property type="term" value="F:ATP hydrolysis activity"/>
    <property type="evidence" value="ECO:0007669"/>
    <property type="project" value="InterPro"/>
</dbReference>
<dbReference type="GO" id="GO:0019843">
    <property type="term" value="F:rRNA binding"/>
    <property type="evidence" value="ECO:0007669"/>
    <property type="project" value="UniProtKB-KW"/>
</dbReference>
<dbReference type="GO" id="GO:0006298">
    <property type="term" value="P:mismatch repair"/>
    <property type="evidence" value="ECO:0007669"/>
    <property type="project" value="InterPro"/>
</dbReference>
<dbReference type="InterPro" id="IPR005747">
    <property type="entry name" value="MutS2"/>
</dbReference>
<dbReference type="EMBL" id="UINC01025087">
    <property type="protein sequence ID" value="SVB00014.1"/>
    <property type="molecule type" value="Genomic_DNA"/>
</dbReference>
<dbReference type="GO" id="GO:0004519">
    <property type="term" value="F:endonuclease activity"/>
    <property type="evidence" value="ECO:0007669"/>
    <property type="project" value="InterPro"/>
</dbReference>
<evidence type="ECO:0000256" key="2">
    <source>
        <dbReference type="ARBA" id="ARBA00022741"/>
    </source>
</evidence>
<evidence type="ECO:0000313" key="10">
    <source>
        <dbReference type="EMBL" id="SVB00014.1"/>
    </source>
</evidence>
<feature type="domain" description="DNA mismatch repair proteins mutS family" evidence="9">
    <location>
        <begin position="332"/>
        <end position="516"/>
    </location>
</feature>
<dbReference type="AlphaFoldDB" id="A0A382AF84"/>
<dbReference type="GO" id="GO:0140664">
    <property type="term" value="F:ATP-dependent DNA damage sensor activity"/>
    <property type="evidence" value="ECO:0007669"/>
    <property type="project" value="InterPro"/>
</dbReference>
<dbReference type="InterPro" id="IPR007696">
    <property type="entry name" value="DNA_mismatch_repair_MutS_core"/>
</dbReference>
<dbReference type="InterPro" id="IPR027417">
    <property type="entry name" value="P-loop_NTPase"/>
</dbReference>
<dbReference type="FunFam" id="3.40.50.300:FF:000830">
    <property type="entry name" value="Endonuclease MutS2"/>
    <property type="match status" value="1"/>
</dbReference>
<reference evidence="10" key="1">
    <citation type="submission" date="2018-05" db="EMBL/GenBank/DDBJ databases">
        <authorList>
            <person name="Lanie J.A."/>
            <person name="Ng W.-L."/>
            <person name="Kazmierczak K.M."/>
            <person name="Andrzejewski T.M."/>
            <person name="Davidsen T.M."/>
            <person name="Wayne K.J."/>
            <person name="Tettelin H."/>
            <person name="Glass J.I."/>
            <person name="Rusch D."/>
            <person name="Podicherti R."/>
            <person name="Tsui H.-C.T."/>
            <person name="Winkler M.E."/>
        </authorList>
    </citation>
    <scope>NUCLEOTIDE SEQUENCE</scope>
</reference>
<keyword evidence="6" id="KW-0238">DNA-binding</keyword>
<dbReference type="PANTHER" id="PTHR48466">
    <property type="entry name" value="OS10G0509000 PROTEIN-RELATED"/>
    <property type="match status" value="1"/>
</dbReference>
<protein>
    <recommendedName>
        <fullName evidence="11">DNA mismatch repair proteins mutS family domain-containing protein</fullName>
    </recommendedName>
</protein>
<proteinExistence type="predicted"/>
<evidence type="ECO:0000256" key="1">
    <source>
        <dbReference type="ARBA" id="ARBA00022730"/>
    </source>
</evidence>
<organism evidence="10">
    <name type="scientific">marine metagenome</name>
    <dbReference type="NCBI Taxonomy" id="408172"/>
    <lineage>
        <taxon>unclassified sequences</taxon>
        <taxon>metagenomes</taxon>
        <taxon>ecological metagenomes</taxon>
    </lineage>
</organism>
<feature type="coiled-coil region" evidence="7">
    <location>
        <begin position="522"/>
        <end position="631"/>
    </location>
</feature>
<dbReference type="InterPro" id="IPR036187">
    <property type="entry name" value="DNA_mismatch_repair_MutS_sf"/>
</dbReference>
<dbReference type="SUPFAM" id="SSF52540">
    <property type="entry name" value="P-loop containing nucleoside triphosphate hydrolases"/>
    <property type="match status" value="1"/>
</dbReference>
<evidence type="ECO:0000259" key="8">
    <source>
        <dbReference type="SMART" id="SM00533"/>
    </source>
</evidence>
<keyword evidence="7" id="KW-0175">Coiled coil</keyword>
<gene>
    <name evidence="10" type="ORF">METZ01_LOCUS152868</name>
</gene>
<dbReference type="CDD" id="cd06503">
    <property type="entry name" value="ATP-synt_Fo_b"/>
    <property type="match status" value="1"/>
</dbReference>
<feature type="domain" description="DNA mismatch repair protein MutS core" evidence="8">
    <location>
        <begin position="16"/>
        <end position="318"/>
    </location>
</feature>
<keyword evidence="1" id="KW-0699">rRNA-binding</keyword>
<evidence type="ECO:0000256" key="6">
    <source>
        <dbReference type="ARBA" id="ARBA00023125"/>
    </source>
</evidence>
<feature type="non-terminal residue" evidence="10">
    <location>
        <position position="687"/>
    </location>
</feature>
<dbReference type="Pfam" id="PF00488">
    <property type="entry name" value="MutS_V"/>
    <property type="match status" value="1"/>
</dbReference>
<name>A0A382AF84_9ZZZZ</name>
<evidence type="ECO:0008006" key="11">
    <source>
        <dbReference type="Google" id="ProtNLM"/>
    </source>
</evidence>
<evidence type="ECO:0000259" key="9">
    <source>
        <dbReference type="SMART" id="SM00534"/>
    </source>
</evidence>
<sequence>MNLNDSICSPNFYSDTGFNVVLNWLKENCLCPLNEHYFTHLSPNFDIESIKDSQLHTDEFLSAFQRNNPLPLDVIPDISIWLTSLEISGFQLNPENFQQLYYIITLSTRMKKFLTKKKFPLWNIHGSNLISTKSGQSRIEKVFNDSFEIKDDASPELKQLFRSISNTEDNIKKTMQHIFLRAKEKNWLGGDQIVLRNGRSALPLKSSHKRKVKGIVQDQSATGQTTFVEPLEIIELNNQLSDLQFKIIEEKKRILQELTAFFYPMSSEIQESFNILKFIDQHFTIAKLSFHIKAIQPELNNKGQLNIKKAINPLFTLVGKNAVALNLELKDEKILLLSGPNAGGKTVVLKSLGLYALMAQCGLFIPAQMIQLPLFTQFMSDIGDGQSIENDLSTFSAHIQNLDVILKSAHENSLILLDELGTGTDPDAGSALSQTILESLLQQNSTVLATTHLGSLKAWAADEKGILNGGMIFDSDAMIPTYELIIGTPGASYALEIARRIGLSDNIINRSKELMGDGSVHLENILSDLEKERLTVDSLKKELHLRQKKLDKAEKETYEKENDIQKIYKKAKSSAAREAEEIILSARKEAENLIAEIRKSQASSKSIQKTKKQLKQTLNQLRNQGKDAESESMLLSKIDAVKGVTVYIPKLNSRGNIIQSPDKQNKVRVEANGITLILKLSELQPEV</sequence>
<evidence type="ECO:0000256" key="4">
    <source>
        <dbReference type="ARBA" id="ARBA00022840"/>
    </source>
</evidence>
<dbReference type="NCBIfam" id="TIGR01069">
    <property type="entry name" value="mutS2"/>
    <property type="match status" value="1"/>
</dbReference>
<evidence type="ECO:0000256" key="7">
    <source>
        <dbReference type="SAM" id="Coils"/>
    </source>
</evidence>
<dbReference type="InterPro" id="IPR045076">
    <property type="entry name" value="MutS"/>
</dbReference>
<accession>A0A382AF84</accession>
<keyword evidence="2" id="KW-0547">Nucleotide-binding</keyword>
<keyword evidence="4" id="KW-0067">ATP-binding</keyword>
<keyword evidence="3" id="KW-0378">Hydrolase</keyword>
<dbReference type="GO" id="GO:0045910">
    <property type="term" value="P:negative regulation of DNA recombination"/>
    <property type="evidence" value="ECO:0007669"/>
    <property type="project" value="InterPro"/>
</dbReference>
<dbReference type="PANTHER" id="PTHR48466:SF2">
    <property type="entry name" value="OS10G0509000 PROTEIN"/>
    <property type="match status" value="1"/>
</dbReference>
<evidence type="ECO:0000256" key="3">
    <source>
        <dbReference type="ARBA" id="ARBA00022801"/>
    </source>
</evidence>
<keyword evidence="5" id="KW-0694">RNA-binding</keyword>
<dbReference type="GO" id="GO:0005524">
    <property type="term" value="F:ATP binding"/>
    <property type="evidence" value="ECO:0007669"/>
    <property type="project" value="UniProtKB-KW"/>
</dbReference>
<dbReference type="PIRSF" id="PIRSF005814">
    <property type="entry name" value="MutS_YshD"/>
    <property type="match status" value="1"/>
</dbReference>
<dbReference type="SUPFAM" id="SSF48334">
    <property type="entry name" value="DNA repair protein MutS, domain III"/>
    <property type="match status" value="1"/>
</dbReference>
<dbReference type="SMART" id="SM00534">
    <property type="entry name" value="MUTSac"/>
    <property type="match status" value="1"/>
</dbReference>